<dbReference type="Pfam" id="PF13565">
    <property type="entry name" value="HTH_32"/>
    <property type="match status" value="1"/>
</dbReference>
<evidence type="ECO:0000313" key="4">
    <source>
        <dbReference type="Proteomes" id="UP001199469"/>
    </source>
</evidence>
<dbReference type="InterPro" id="IPR001584">
    <property type="entry name" value="Integrase_cat-core"/>
</dbReference>
<evidence type="ECO:0000256" key="1">
    <source>
        <dbReference type="SAM" id="MobiDB-lite"/>
    </source>
</evidence>
<accession>A0ABS8P626</accession>
<organism evidence="3 4">
    <name type="scientific">Actinomycetospora endophytica</name>
    <dbReference type="NCBI Taxonomy" id="2291215"/>
    <lineage>
        <taxon>Bacteria</taxon>
        <taxon>Bacillati</taxon>
        <taxon>Actinomycetota</taxon>
        <taxon>Actinomycetes</taxon>
        <taxon>Pseudonocardiales</taxon>
        <taxon>Pseudonocardiaceae</taxon>
        <taxon>Actinomycetospora</taxon>
    </lineage>
</organism>
<dbReference type="PANTHER" id="PTHR35004:SF7">
    <property type="entry name" value="INTEGRASE PROTEIN"/>
    <property type="match status" value="1"/>
</dbReference>
<protein>
    <submittedName>
        <fullName evidence="3">Helix-turn-helix domain-containing protein</fullName>
    </submittedName>
</protein>
<evidence type="ECO:0000259" key="2">
    <source>
        <dbReference type="PROSITE" id="PS50994"/>
    </source>
</evidence>
<evidence type="ECO:0000313" key="3">
    <source>
        <dbReference type="EMBL" id="MCD2193686.1"/>
    </source>
</evidence>
<dbReference type="SUPFAM" id="SSF53098">
    <property type="entry name" value="Ribonuclease H-like"/>
    <property type="match status" value="1"/>
</dbReference>
<dbReference type="Gene3D" id="3.30.420.10">
    <property type="entry name" value="Ribonuclease H-like superfamily/Ribonuclease H"/>
    <property type="match status" value="1"/>
</dbReference>
<feature type="compositionally biased region" description="Basic residues" evidence="1">
    <location>
        <begin position="341"/>
        <end position="350"/>
    </location>
</feature>
<proteinExistence type="predicted"/>
<dbReference type="InterPro" id="IPR012337">
    <property type="entry name" value="RNaseH-like_sf"/>
</dbReference>
<name>A0ABS8P626_9PSEU</name>
<dbReference type="InterPro" id="IPR036397">
    <property type="entry name" value="RNaseH_sf"/>
</dbReference>
<dbReference type="Proteomes" id="UP001199469">
    <property type="component" value="Unassembled WGS sequence"/>
</dbReference>
<dbReference type="PROSITE" id="PS50994">
    <property type="entry name" value="INTEGRASE"/>
    <property type="match status" value="1"/>
</dbReference>
<reference evidence="3 4" key="1">
    <citation type="submission" date="2021-11" db="EMBL/GenBank/DDBJ databases">
        <title>Draft genome sequence of Actinomycetospora sp. SF1 isolated from the rhizosphere soil.</title>
        <authorList>
            <person name="Duangmal K."/>
            <person name="Chantavorakit T."/>
        </authorList>
    </citation>
    <scope>NUCLEOTIDE SEQUENCE [LARGE SCALE GENOMIC DNA]</scope>
    <source>
        <strain evidence="3 4">TBRC 5722</strain>
    </source>
</reference>
<dbReference type="Pfam" id="PF00665">
    <property type="entry name" value="rve"/>
    <property type="match status" value="1"/>
</dbReference>
<dbReference type="PANTHER" id="PTHR35004">
    <property type="entry name" value="TRANSPOSASE RV3428C-RELATED"/>
    <property type="match status" value="1"/>
</dbReference>
<keyword evidence="4" id="KW-1185">Reference proteome</keyword>
<dbReference type="SUPFAM" id="SSF46689">
    <property type="entry name" value="Homeodomain-like"/>
    <property type="match status" value="1"/>
</dbReference>
<comment type="caution">
    <text evidence="3">The sequence shown here is derived from an EMBL/GenBank/DDBJ whole genome shotgun (WGS) entry which is preliminary data.</text>
</comment>
<dbReference type="InterPro" id="IPR036388">
    <property type="entry name" value="WH-like_DNA-bd_sf"/>
</dbReference>
<dbReference type="EMBL" id="JAJNDB010000001">
    <property type="protein sequence ID" value="MCD2193686.1"/>
    <property type="molecule type" value="Genomic_DNA"/>
</dbReference>
<gene>
    <name evidence="3" type="ORF">LQ327_09890</name>
</gene>
<dbReference type="Gene3D" id="1.10.10.10">
    <property type="entry name" value="Winged helix-like DNA-binding domain superfamily/Winged helix DNA-binding domain"/>
    <property type="match status" value="1"/>
</dbReference>
<dbReference type="InterPro" id="IPR009057">
    <property type="entry name" value="Homeodomain-like_sf"/>
</dbReference>
<sequence length="350" mass="39100">MGEDVGWWVEQRYRAVLEVRAGSPVAEVADRYGVSRQAVYRWRRRFDEAGVVGLADRSRRPRSSPSRTTATLEAEIAGLRREHPRWGARRIAYELAVTHGAEAAPSRATVHRVLVRHELVAPQEQRRPRTYKRWARETPMALWQLDLVGGVHLAGGREVTMVSGIDNHSRSVVVAALVVVPTGRAVTGAFLAAIARSGVPSEVLTDNGKQFTGRYTRPAPVEVLFERTCRELGITARLTKRRSPDEHRGRSSGSIGRCAVSCSTRSRRSPISTPPRPRSMPGYRATTTSDRIRAWTWPPRPGCSAPDRRPPPVRSPAPHPRPRRLSTPRRSSATGCAPRPARSRRRVRQR</sequence>
<feature type="domain" description="Integrase catalytic" evidence="2">
    <location>
        <begin position="135"/>
        <end position="244"/>
    </location>
</feature>
<feature type="region of interest" description="Disordered" evidence="1">
    <location>
        <begin position="240"/>
        <end position="350"/>
    </location>
</feature>